<dbReference type="InterPro" id="IPR000477">
    <property type="entry name" value="RT_dom"/>
</dbReference>
<reference evidence="2" key="1">
    <citation type="submission" date="2020-08" db="EMBL/GenBank/DDBJ databases">
        <title>Multicomponent nature underlies the extraordinary mechanical properties of spider dragline silk.</title>
        <authorList>
            <person name="Kono N."/>
            <person name="Nakamura H."/>
            <person name="Mori M."/>
            <person name="Yoshida Y."/>
            <person name="Ohtoshi R."/>
            <person name="Malay A.D."/>
            <person name="Moran D.A.P."/>
            <person name="Tomita M."/>
            <person name="Numata K."/>
            <person name="Arakawa K."/>
        </authorList>
    </citation>
    <scope>NUCLEOTIDE SEQUENCE</scope>
</reference>
<dbReference type="Pfam" id="PF14529">
    <property type="entry name" value="Exo_endo_phos_2"/>
    <property type="match status" value="1"/>
</dbReference>
<dbReference type="PANTHER" id="PTHR36688">
    <property type="entry name" value="ENDO/EXONUCLEASE/PHOSPHATASE DOMAIN-CONTAINING PROTEIN"/>
    <property type="match status" value="1"/>
</dbReference>
<dbReference type="SUPFAM" id="SSF56672">
    <property type="entry name" value="DNA/RNA polymerases"/>
    <property type="match status" value="1"/>
</dbReference>
<evidence type="ECO:0000259" key="1">
    <source>
        <dbReference type="PROSITE" id="PS50878"/>
    </source>
</evidence>
<proteinExistence type="predicted"/>
<keyword evidence="2" id="KW-0808">Transferase</keyword>
<dbReference type="Pfam" id="PF00078">
    <property type="entry name" value="RVT_1"/>
    <property type="match status" value="1"/>
</dbReference>
<sequence>MSILISQDIDVFIIVEANLSHDSLKLHTFGPYFTKILPKSRRITSGILVGVRKGLISDFHEISNLSSYNGAEIIKLDVWKRKRHFKVYGCYSPPGNTKLDFSLLTFTSKTILCGDFNAHSKRWNYSDQNSAGKVMEDLLIADQMELLYNDSDIPTYLHYNGNGTNPDLTLASADIADNVEREVIYDPGSGHRMIITGIGFDTSNYSKRPFRNRWNFAKADWKNFTLENETIFESVSSFCKAGESVDRVFSRFTRQRIIGREIRNIASSQSHGHEIFHRDFSISELREAVGHIRCAKSPGPDNFQPEFLKHLGCNALSVLLTLYNHSWKFGVPAIWKKAIVVPIPKKNKPLDDLNSYRPISLTSILSKVMERMTTSRLDWYLETNNLLSSSQAGFRKCQSTNQVVFLGQSIKDALDQRYSALALFVDFEAAFDKVWRLKCIQKLQTLGVCNNMLMWIRNFISQRFSAVRFGNAISSFKQSETGLPQGTVISPILFNIFINDLPDLLASDGLTNTALFADDLAIWCSTPKRDQSKLNTIINLTLERLHLWCIENNMTVNLKKTTCQFFTLNRQPFSPQLVYNGMPVQQSDVSIYLGCALDNKLKWTKHAELVVSKARKRLSILKRLTGVKWGCNRDTLNTTYKTYIQPVLNYCNEVLISASENVRKLLDTFHNQALRMITGGVKTTPVLAMQLLCDLQPFTNIIEKNAAILFNRLIRLPNNSFWRDYDSDGGRNLKTQKGFIQCVRKNIQYKVINDVPFELLSFANPLDYAILDIRLDLVLNVRKRDLSPTALHAIALETINTRFPPEEWLHIYTDGSLLDFAQGAGIGVFSHLFSFYLHAGPLTTHFDGEVEAIHIVLQQLAVRLPPLKEL</sequence>
<keyword evidence="2" id="KW-0695">RNA-directed DNA polymerase</keyword>
<dbReference type="PROSITE" id="PS50878">
    <property type="entry name" value="RT_POL"/>
    <property type="match status" value="1"/>
</dbReference>
<dbReference type="Proteomes" id="UP000887159">
    <property type="component" value="Unassembled WGS sequence"/>
</dbReference>
<keyword evidence="3" id="KW-1185">Reference proteome</keyword>
<dbReference type="InterPro" id="IPR052560">
    <property type="entry name" value="RdDP_mobile_element"/>
</dbReference>
<comment type="caution">
    <text evidence="2">The sequence shown here is derived from an EMBL/GenBank/DDBJ whole genome shotgun (WGS) entry which is preliminary data.</text>
</comment>
<organism evidence="2 3">
    <name type="scientific">Trichonephila clavipes</name>
    <name type="common">Golden silk orbweaver</name>
    <name type="synonym">Nephila clavipes</name>
    <dbReference type="NCBI Taxonomy" id="2585209"/>
    <lineage>
        <taxon>Eukaryota</taxon>
        <taxon>Metazoa</taxon>
        <taxon>Ecdysozoa</taxon>
        <taxon>Arthropoda</taxon>
        <taxon>Chelicerata</taxon>
        <taxon>Arachnida</taxon>
        <taxon>Araneae</taxon>
        <taxon>Araneomorphae</taxon>
        <taxon>Entelegynae</taxon>
        <taxon>Araneoidea</taxon>
        <taxon>Nephilidae</taxon>
        <taxon>Trichonephila</taxon>
    </lineage>
</organism>
<dbReference type="InterPro" id="IPR043502">
    <property type="entry name" value="DNA/RNA_pol_sf"/>
</dbReference>
<dbReference type="EMBL" id="BMAU01021135">
    <property type="protein sequence ID" value="GFX91507.1"/>
    <property type="molecule type" value="Genomic_DNA"/>
</dbReference>
<dbReference type="SUPFAM" id="SSF56219">
    <property type="entry name" value="DNase I-like"/>
    <property type="match status" value="1"/>
</dbReference>
<dbReference type="Gene3D" id="3.60.10.10">
    <property type="entry name" value="Endonuclease/exonuclease/phosphatase"/>
    <property type="match status" value="1"/>
</dbReference>
<dbReference type="AlphaFoldDB" id="A0A8X6RFB2"/>
<name>A0A8X6RFB2_TRICX</name>
<gene>
    <name evidence="2" type="primary">RTase</name>
    <name evidence="2" type="ORF">TNCV_3680931</name>
</gene>
<accession>A0A8X6RFB2</accession>
<keyword evidence="2" id="KW-0548">Nucleotidyltransferase</keyword>
<evidence type="ECO:0000313" key="3">
    <source>
        <dbReference type="Proteomes" id="UP000887159"/>
    </source>
</evidence>
<evidence type="ECO:0000313" key="2">
    <source>
        <dbReference type="EMBL" id="GFX91507.1"/>
    </source>
</evidence>
<dbReference type="GO" id="GO:0003964">
    <property type="term" value="F:RNA-directed DNA polymerase activity"/>
    <property type="evidence" value="ECO:0007669"/>
    <property type="project" value="UniProtKB-KW"/>
</dbReference>
<dbReference type="InterPro" id="IPR005135">
    <property type="entry name" value="Endo/exonuclease/phosphatase"/>
</dbReference>
<feature type="domain" description="Reverse transcriptase" evidence="1">
    <location>
        <begin position="324"/>
        <end position="584"/>
    </location>
</feature>
<dbReference type="PANTHER" id="PTHR36688:SF1">
    <property type="entry name" value="ENDONUCLEASE_EXONUCLEASE_PHOSPHATASE DOMAIN-CONTAINING PROTEIN"/>
    <property type="match status" value="1"/>
</dbReference>
<dbReference type="CDD" id="cd01650">
    <property type="entry name" value="RT_nLTR_like"/>
    <property type="match status" value="1"/>
</dbReference>
<dbReference type="InterPro" id="IPR036691">
    <property type="entry name" value="Endo/exonu/phosph_ase_sf"/>
</dbReference>
<protein>
    <submittedName>
        <fullName evidence="2">Probable RNA-directed DNA polymerase from transposon BS</fullName>
    </submittedName>
</protein>